<dbReference type="PANTHER" id="PTHR43857">
    <property type="entry name" value="BLR7761 PROTEIN"/>
    <property type="match status" value="1"/>
</dbReference>
<evidence type="ECO:0000313" key="1">
    <source>
        <dbReference type="EMBL" id="KAA8909315.1"/>
    </source>
</evidence>
<reference evidence="1 2" key="1">
    <citation type="submission" date="2019-09" db="EMBL/GenBank/DDBJ databases">
        <title>Draft genome of the ectomycorrhizal ascomycete Sphaerosporella brunnea.</title>
        <authorList>
            <consortium name="DOE Joint Genome Institute"/>
            <person name="Benucci G.M."/>
            <person name="Marozzi G."/>
            <person name="Antonielli L."/>
            <person name="Sanchez S."/>
            <person name="Marco P."/>
            <person name="Wang X."/>
            <person name="Falini L.B."/>
            <person name="Barry K."/>
            <person name="Haridas S."/>
            <person name="Lipzen A."/>
            <person name="Labutti K."/>
            <person name="Grigoriev I.V."/>
            <person name="Murat C."/>
            <person name="Martin F."/>
            <person name="Albertini E."/>
            <person name="Donnini D."/>
            <person name="Bonito G."/>
        </authorList>
    </citation>
    <scope>NUCLEOTIDE SEQUENCE [LARGE SCALE GENOMIC DNA]</scope>
    <source>
        <strain evidence="1 2">Sb_GMNB300</strain>
    </source>
</reference>
<dbReference type="AlphaFoldDB" id="A0A5J5F149"/>
<dbReference type="EMBL" id="VXIS01000059">
    <property type="protein sequence ID" value="KAA8909315.1"/>
    <property type="molecule type" value="Genomic_DNA"/>
</dbReference>
<gene>
    <name evidence="1" type="ORF">FN846DRAFT_623563</name>
</gene>
<keyword evidence="2" id="KW-1185">Reference proteome</keyword>
<dbReference type="InterPro" id="IPR035959">
    <property type="entry name" value="RutC-like_sf"/>
</dbReference>
<organism evidence="1 2">
    <name type="scientific">Sphaerosporella brunnea</name>
    <dbReference type="NCBI Taxonomy" id="1250544"/>
    <lineage>
        <taxon>Eukaryota</taxon>
        <taxon>Fungi</taxon>
        <taxon>Dikarya</taxon>
        <taxon>Ascomycota</taxon>
        <taxon>Pezizomycotina</taxon>
        <taxon>Pezizomycetes</taxon>
        <taxon>Pezizales</taxon>
        <taxon>Pyronemataceae</taxon>
        <taxon>Sphaerosporella</taxon>
    </lineage>
</organism>
<dbReference type="InParanoid" id="A0A5J5F149"/>
<dbReference type="Pfam" id="PF01042">
    <property type="entry name" value="Ribonuc_L-PSP"/>
    <property type="match status" value="1"/>
</dbReference>
<dbReference type="OrthoDB" id="686384at2759"/>
<dbReference type="SUPFAM" id="SSF55298">
    <property type="entry name" value="YjgF-like"/>
    <property type="match status" value="1"/>
</dbReference>
<sequence length="133" mass="14460">MQTTAYRTKNPYEALFGYSRAVRRGSHIFVSGTTSLSPHSATPIIQHPGDAYHQTLAALTESISAIEKLGGTKEDVVRVRLFVARHEDCDDVGRGMKEVLADGNGAWAATMIVGVAFVREEMLVEVEVDAVVL</sequence>
<dbReference type="PANTHER" id="PTHR43857:SF1">
    <property type="entry name" value="YJGH FAMILY PROTEIN"/>
    <property type="match status" value="1"/>
</dbReference>
<evidence type="ECO:0000313" key="2">
    <source>
        <dbReference type="Proteomes" id="UP000326924"/>
    </source>
</evidence>
<comment type="caution">
    <text evidence="1">The sequence shown here is derived from an EMBL/GenBank/DDBJ whole genome shotgun (WGS) entry which is preliminary data.</text>
</comment>
<name>A0A5J5F149_9PEZI</name>
<accession>A0A5J5F149</accession>
<dbReference type="Proteomes" id="UP000326924">
    <property type="component" value="Unassembled WGS sequence"/>
</dbReference>
<dbReference type="InterPro" id="IPR006175">
    <property type="entry name" value="YjgF/YER057c/UK114"/>
</dbReference>
<dbReference type="Gene3D" id="3.30.1330.40">
    <property type="entry name" value="RutC-like"/>
    <property type="match status" value="1"/>
</dbReference>
<protein>
    <submittedName>
        <fullName evidence="1">YjgF-like protein</fullName>
    </submittedName>
</protein>
<proteinExistence type="predicted"/>